<dbReference type="RefSeq" id="WP_013067651.1">
    <property type="nucleotide sequence ID" value="NC_014034.1"/>
</dbReference>
<dbReference type="SUPFAM" id="SSF52540">
    <property type="entry name" value="P-loop containing nucleoside triphosphate hydrolases"/>
    <property type="match status" value="1"/>
</dbReference>
<dbReference type="GO" id="GO:0003677">
    <property type="term" value="F:DNA binding"/>
    <property type="evidence" value="ECO:0007669"/>
    <property type="project" value="InterPro"/>
</dbReference>
<evidence type="ECO:0000259" key="2">
    <source>
        <dbReference type="PROSITE" id="PS51192"/>
    </source>
</evidence>
<dbReference type="KEGG" id="rcp:RCAP_rcc01928"/>
<dbReference type="InterPro" id="IPR050742">
    <property type="entry name" value="Helicase_Restrict-Modif_Enz"/>
</dbReference>
<gene>
    <name evidence="3" type="primary">hsdR3</name>
    <name evidence="3" type="ordered locus">RCAP_rcc01928</name>
</gene>
<dbReference type="Gene3D" id="3.90.1570.30">
    <property type="match status" value="1"/>
</dbReference>
<reference evidence="3 4" key="2">
    <citation type="journal article" date="2010" name="J. Bacteriol.">
        <title>Complete genome sequence of the photosynthetic purple nonsulfur bacterium Rhodobacter capsulatus SB 1003.</title>
        <authorList>
            <person name="Strnad H."/>
            <person name="Lapidus A."/>
            <person name="Paces J."/>
            <person name="Ulbrich P."/>
            <person name="Vlcek C."/>
            <person name="Paces V."/>
            <person name="Haselkorn R."/>
        </authorList>
    </citation>
    <scope>NUCLEOTIDE SEQUENCE [LARGE SCALE GENOMIC DNA]</scope>
    <source>
        <strain evidence="4">ATCC BAA-309 / NBRC 16581 / SB1003</strain>
    </source>
</reference>
<dbReference type="CDD" id="cd18032">
    <property type="entry name" value="DEXHc_RE_I_III_res"/>
    <property type="match status" value="1"/>
</dbReference>
<keyword evidence="3" id="KW-0378">Hydrolase</keyword>
<reference key="1">
    <citation type="submission" date="2008-12" db="EMBL/GenBank/DDBJ databases">
        <title>Complete genome sequence of Rhodobacter capsulatus SB1003.</title>
        <authorList>
            <person name="Strnad H."/>
            <person name="Lapidus A."/>
            <person name="Vlcek C."/>
            <person name="Ulbrich P."/>
            <person name="Paces J."/>
            <person name="Maltsev N."/>
            <person name="Kumar V."/>
            <person name="Kogan Y."/>
            <person name="Milgram A."/>
            <person name="Rebrekov D."/>
            <person name="Mazur M."/>
            <person name="Cox R."/>
            <person name="Kyrpides N."/>
            <person name="Kolar M."/>
            <person name="Sachova J."/>
            <person name="Ridl J."/>
            <person name="Ivanova N."/>
            <person name="Kapatral V."/>
            <person name="Los T."/>
            <person name="Lykidis A."/>
            <person name="Mikhailova N."/>
            <person name="Reznik G."/>
            <person name="Vasieva O."/>
            <person name="Fonstein M."/>
            <person name="Paces V."/>
            <person name="Haselkorn R."/>
        </authorList>
    </citation>
    <scope>NUCLEOTIDE SEQUENCE</scope>
    <source>
        <strain>SB1003</strain>
    </source>
</reference>
<dbReference type="PANTHER" id="PTHR47396">
    <property type="entry name" value="TYPE I RESTRICTION ENZYME ECOKI R PROTEIN"/>
    <property type="match status" value="1"/>
</dbReference>
<dbReference type="STRING" id="272942.RCAP_rcc01928"/>
<dbReference type="InterPro" id="IPR013670">
    <property type="entry name" value="EcoEI_R_C_dom"/>
</dbReference>
<dbReference type="PANTHER" id="PTHR47396:SF1">
    <property type="entry name" value="ATP-DEPENDENT HELICASE IRC3-RELATED"/>
    <property type="match status" value="1"/>
</dbReference>
<dbReference type="HOGENOM" id="CLU_018958_0_0_5"/>
<organism evidence="3 4">
    <name type="scientific">Rhodobacter capsulatus (strain ATCC BAA-309 / NBRC 16581 / SB1003)</name>
    <dbReference type="NCBI Taxonomy" id="272942"/>
    <lineage>
        <taxon>Bacteria</taxon>
        <taxon>Pseudomonadati</taxon>
        <taxon>Pseudomonadota</taxon>
        <taxon>Alphaproteobacteria</taxon>
        <taxon>Rhodobacterales</taxon>
        <taxon>Rhodobacter group</taxon>
        <taxon>Rhodobacter</taxon>
    </lineage>
</organism>
<evidence type="ECO:0000256" key="1">
    <source>
        <dbReference type="SAM" id="MobiDB-lite"/>
    </source>
</evidence>
<protein>
    <submittedName>
        <fullName evidence="3">Type I restriction-modification system RcaSBIV, R subunit</fullName>
        <ecNumber evidence="3">3.1.21.3</ecNumber>
    </submittedName>
</protein>
<dbReference type="GO" id="GO:0009035">
    <property type="term" value="F:type I site-specific deoxyribonuclease activity"/>
    <property type="evidence" value="ECO:0007669"/>
    <property type="project" value="UniProtKB-EC"/>
</dbReference>
<dbReference type="EMBL" id="CP001312">
    <property type="protein sequence ID" value="ADE85672.1"/>
    <property type="molecule type" value="Genomic_DNA"/>
</dbReference>
<dbReference type="GO" id="GO:0005524">
    <property type="term" value="F:ATP binding"/>
    <property type="evidence" value="ECO:0007669"/>
    <property type="project" value="InterPro"/>
</dbReference>
<dbReference type="Pfam" id="PF08463">
    <property type="entry name" value="EcoEI_R_C"/>
    <property type="match status" value="1"/>
</dbReference>
<dbReference type="REBASE" id="25807">
    <property type="entry name" value="RcaSBORF1930P"/>
</dbReference>
<dbReference type="GO" id="GO:0005829">
    <property type="term" value="C:cytosol"/>
    <property type="evidence" value="ECO:0007669"/>
    <property type="project" value="TreeGrafter"/>
</dbReference>
<dbReference type="InterPro" id="IPR001650">
    <property type="entry name" value="Helicase_C-like"/>
</dbReference>
<accession>D5AUN3</accession>
<keyword evidence="4" id="KW-1185">Reference proteome</keyword>
<dbReference type="PROSITE" id="PS51192">
    <property type="entry name" value="HELICASE_ATP_BIND_1"/>
    <property type="match status" value="1"/>
</dbReference>
<dbReference type="CDD" id="cd18799">
    <property type="entry name" value="SF2_C_EcoAI-like"/>
    <property type="match status" value="1"/>
</dbReference>
<dbReference type="Pfam" id="PF00271">
    <property type="entry name" value="Helicase_C"/>
    <property type="match status" value="1"/>
</dbReference>
<feature type="compositionally biased region" description="Pro residues" evidence="1">
    <location>
        <begin position="545"/>
        <end position="557"/>
    </location>
</feature>
<dbReference type="NCBIfam" id="NF046051">
    <property type="entry name" value="restrict_EcoAI"/>
    <property type="match status" value="1"/>
</dbReference>
<proteinExistence type="predicted"/>
<name>D5AUN3_RHOCB</name>
<evidence type="ECO:0000313" key="3">
    <source>
        <dbReference type="EMBL" id="ADE85672.1"/>
    </source>
</evidence>
<evidence type="ECO:0000313" key="4">
    <source>
        <dbReference type="Proteomes" id="UP000002361"/>
    </source>
</evidence>
<feature type="domain" description="Helicase ATP-binding" evidence="2">
    <location>
        <begin position="169"/>
        <end position="342"/>
    </location>
</feature>
<dbReference type="InterPro" id="IPR006935">
    <property type="entry name" value="Helicase/UvrB_N"/>
</dbReference>
<dbReference type="Gene3D" id="3.40.50.300">
    <property type="entry name" value="P-loop containing nucleotide triphosphate hydrolases"/>
    <property type="match status" value="2"/>
</dbReference>
<dbReference type="SMART" id="SM00487">
    <property type="entry name" value="DEXDc"/>
    <property type="match status" value="1"/>
</dbReference>
<dbReference type="AlphaFoldDB" id="D5AUN3"/>
<dbReference type="EC" id="3.1.21.3" evidence="3"/>
<dbReference type="GO" id="GO:0006304">
    <property type="term" value="P:DNA modification"/>
    <property type="evidence" value="ECO:0007669"/>
    <property type="project" value="InterPro"/>
</dbReference>
<sequence>MFENETEADTRANRIDPVLVASGWTTVPGAKIRREFSITPGRILPGGNKAPSLSADYVLTYRDQILAVIEAKRAGLAHTTGLAQAKDYAGRLKARLCYATNGLGWYEADMSSGAEGNVVPFPTPDALWDRCFGEVSLWRDRFGEVPFEVAGGKWQLRYYQHHAINAVLEAVGQGDKRILLTLATGTGKTSIAFQIAWKLFHARWNLSGEPKRRPRVLFLADRNILADQAYNAFSAFPADAITRIDPDTIRKRGKVPKNASIFFTIFQTFMTGDGQPSYEGYAPDFFDFIIIDECHRGGANDEGNWRGILEYFAPAVQLGLTATPKRKHNADTYAYFGDPVFVYSLREGIEDGFLTPFKVRQMASTLDEYVWDGTDEIVAGEIDKDRYTEADFNTKIVIDERERSRVAEFMAQIDQRQKTLVFCATQDHALRVRDHINQIKVSTSPNYCHRVTADDGKLGEQHLRDFQDNDKIVPTILTTSQKLSTGVDARNVRNIVLMRPIRSMIEFKQIIGRGTRTYDGKDYFTIYDFVRAHEHFNDPEWDGEPLPPESDPPGPKVPKPDPTDPPAPPPEGGGEVEPKVKLEIKLADGKARKILYIGSTTYWGPDGKPMSAQEFLDRLFGDLVALVVDEDDLRRQWSDPERREHFIAVLEQRGYDADKMADMRRLIDAPDSDLFDVLAYIRFTVPPKTRSERAEAARTEGLAEADAKMKEFLLGILQAYEAHGEGELAVGKLGNFLVSRYGSVADAKAVLGDVLTIREAFIKVQRNLYRQ</sequence>
<dbReference type="Proteomes" id="UP000002361">
    <property type="component" value="Chromosome"/>
</dbReference>
<dbReference type="Pfam" id="PF04851">
    <property type="entry name" value="ResIII"/>
    <property type="match status" value="1"/>
</dbReference>
<dbReference type="OrthoDB" id="9803459at2"/>
<dbReference type="eggNOG" id="COG4096">
    <property type="taxonomic scope" value="Bacteria"/>
</dbReference>
<dbReference type="GeneID" id="31490802"/>
<dbReference type="InterPro" id="IPR027417">
    <property type="entry name" value="P-loop_NTPase"/>
</dbReference>
<feature type="region of interest" description="Disordered" evidence="1">
    <location>
        <begin position="538"/>
        <end position="578"/>
    </location>
</feature>
<dbReference type="InterPro" id="IPR014001">
    <property type="entry name" value="Helicase_ATP-bd"/>
</dbReference>